<feature type="transmembrane region" description="Helical" evidence="7">
    <location>
        <begin position="400"/>
        <end position="422"/>
    </location>
</feature>
<dbReference type="Pfam" id="PF07690">
    <property type="entry name" value="MFS_1"/>
    <property type="match status" value="1"/>
</dbReference>
<feature type="transmembrane region" description="Helical" evidence="7">
    <location>
        <begin position="316"/>
        <end position="337"/>
    </location>
</feature>
<feature type="domain" description="Major facilitator superfamily (MFS) profile" evidence="8">
    <location>
        <begin position="15"/>
        <end position="468"/>
    </location>
</feature>
<evidence type="ECO:0000256" key="6">
    <source>
        <dbReference type="ARBA" id="ARBA00023136"/>
    </source>
</evidence>
<feature type="transmembrane region" description="Helical" evidence="7">
    <location>
        <begin position="233"/>
        <end position="255"/>
    </location>
</feature>
<dbReference type="Proteomes" id="UP001244427">
    <property type="component" value="Unassembled WGS sequence"/>
</dbReference>
<comment type="caution">
    <text evidence="9">The sequence shown here is derived from an EMBL/GenBank/DDBJ whole genome shotgun (WGS) entry which is preliminary data.</text>
</comment>
<dbReference type="EMBL" id="JAUSXV010000001">
    <property type="protein sequence ID" value="MDQ0648034.1"/>
    <property type="molecule type" value="Genomic_DNA"/>
</dbReference>
<dbReference type="GO" id="GO:0022857">
    <property type="term" value="F:transmembrane transporter activity"/>
    <property type="evidence" value="ECO:0007669"/>
    <property type="project" value="InterPro"/>
</dbReference>
<dbReference type="PANTHER" id="PTHR42718:SF46">
    <property type="entry name" value="BLR6921 PROTEIN"/>
    <property type="match status" value="1"/>
</dbReference>
<dbReference type="SUPFAM" id="SSF103473">
    <property type="entry name" value="MFS general substrate transporter"/>
    <property type="match status" value="1"/>
</dbReference>
<evidence type="ECO:0000256" key="1">
    <source>
        <dbReference type="ARBA" id="ARBA00004651"/>
    </source>
</evidence>
<name>A0AAW8EZ00_9MICO</name>
<evidence type="ECO:0000256" key="2">
    <source>
        <dbReference type="ARBA" id="ARBA00022448"/>
    </source>
</evidence>
<evidence type="ECO:0000256" key="3">
    <source>
        <dbReference type="ARBA" id="ARBA00022475"/>
    </source>
</evidence>
<feature type="transmembrane region" description="Helical" evidence="7">
    <location>
        <begin position="115"/>
        <end position="134"/>
    </location>
</feature>
<feature type="transmembrane region" description="Helical" evidence="7">
    <location>
        <begin position="206"/>
        <end position="227"/>
    </location>
</feature>
<feature type="transmembrane region" description="Helical" evidence="7">
    <location>
        <begin position="442"/>
        <end position="463"/>
    </location>
</feature>
<organism evidence="9 10">
    <name type="scientific">Microbacterium natoriense</name>
    <dbReference type="NCBI Taxonomy" id="284570"/>
    <lineage>
        <taxon>Bacteria</taxon>
        <taxon>Bacillati</taxon>
        <taxon>Actinomycetota</taxon>
        <taxon>Actinomycetes</taxon>
        <taxon>Micrococcales</taxon>
        <taxon>Microbacteriaceae</taxon>
        <taxon>Microbacterium</taxon>
    </lineage>
</organism>
<dbReference type="PANTHER" id="PTHR42718">
    <property type="entry name" value="MAJOR FACILITATOR SUPERFAMILY MULTIDRUG TRANSPORTER MFSC"/>
    <property type="match status" value="1"/>
</dbReference>
<evidence type="ECO:0000313" key="10">
    <source>
        <dbReference type="Proteomes" id="UP001244427"/>
    </source>
</evidence>
<keyword evidence="5 7" id="KW-1133">Transmembrane helix</keyword>
<dbReference type="AlphaFoldDB" id="A0AAW8EZ00"/>
<evidence type="ECO:0000313" key="9">
    <source>
        <dbReference type="EMBL" id="MDQ0648034.1"/>
    </source>
</evidence>
<feature type="transmembrane region" description="Helical" evidence="7">
    <location>
        <begin position="171"/>
        <end position="190"/>
    </location>
</feature>
<dbReference type="InterPro" id="IPR036259">
    <property type="entry name" value="MFS_trans_sf"/>
</dbReference>
<feature type="transmembrane region" description="Helical" evidence="7">
    <location>
        <begin position="276"/>
        <end position="296"/>
    </location>
</feature>
<evidence type="ECO:0000259" key="8">
    <source>
        <dbReference type="PROSITE" id="PS50850"/>
    </source>
</evidence>
<evidence type="ECO:0000256" key="5">
    <source>
        <dbReference type="ARBA" id="ARBA00022989"/>
    </source>
</evidence>
<comment type="subcellular location">
    <subcellularLocation>
        <location evidence="1">Cell membrane</location>
        <topology evidence="1">Multi-pass membrane protein</topology>
    </subcellularLocation>
</comment>
<keyword evidence="2" id="KW-0813">Transport</keyword>
<dbReference type="GO" id="GO:0005886">
    <property type="term" value="C:plasma membrane"/>
    <property type="evidence" value="ECO:0007669"/>
    <property type="project" value="UniProtKB-SubCell"/>
</dbReference>
<feature type="transmembrane region" description="Helical" evidence="7">
    <location>
        <begin position="368"/>
        <end position="388"/>
    </location>
</feature>
<gene>
    <name evidence="9" type="ORF">QFZ53_002230</name>
</gene>
<dbReference type="Gene3D" id="1.20.1250.20">
    <property type="entry name" value="MFS general substrate transporter like domains"/>
    <property type="match status" value="2"/>
</dbReference>
<accession>A0AAW8EZ00</accession>
<sequence>MAVQISPAPANASGRRTAAAAGVALVVIAGAALESFLLPALPHIQHEFGVDAATGALAQVAPTLTTVIVTPLAGRFADVYGAKRTLAALLVIVTAGGLTSAFAPIFSILVLGQVLQGFALGVLPVAFVVVRGLFTAGAIATASGGLVALTVGGAGLGVLIAGPLIENTSRAVLFGIPTAVVIIGGMIFFVSRARLALRAQDGPTRIDWAGACALSLTLIVTVVWLASTSSSGWLAPGSLLLLAVAVALTIAWVLIERRVAQPMIAVATLRSRAVGGAAAMGVGIGAAYASLVYLLPQQISQPADGYGLGASATQTGFFLTVAFAAGFVASPIAGRIAVRLGTRVVGAGAMLVLATGTFVATLSTEPAAIIAALAFAGIGAGSASTVAFSSATSGAVEHEVGVSTALVTIARAIGGAFATQVVASIISTSATAAGGVPDLSAFRIGLLIAMGVAIVGAVLALLLPKGSGRSLAPEPS</sequence>
<feature type="transmembrane region" description="Helical" evidence="7">
    <location>
        <begin position="20"/>
        <end position="41"/>
    </location>
</feature>
<keyword evidence="10" id="KW-1185">Reference proteome</keyword>
<reference evidence="9 10" key="1">
    <citation type="submission" date="2023-07" db="EMBL/GenBank/DDBJ databases">
        <title>Comparative genomics of wheat-associated soil bacteria to identify genetic determinants of phenazine resistance.</title>
        <authorList>
            <person name="Mouncey N."/>
        </authorList>
    </citation>
    <scope>NUCLEOTIDE SEQUENCE [LARGE SCALE GENOMIC DNA]</scope>
    <source>
        <strain evidence="9 10">W4I9-1</strain>
    </source>
</reference>
<protein>
    <submittedName>
        <fullName evidence="9">MFS family permease</fullName>
    </submittedName>
</protein>
<evidence type="ECO:0000256" key="7">
    <source>
        <dbReference type="SAM" id="Phobius"/>
    </source>
</evidence>
<dbReference type="InterPro" id="IPR011701">
    <property type="entry name" value="MFS"/>
</dbReference>
<keyword evidence="6 7" id="KW-0472">Membrane</keyword>
<feature type="transmembrane region" description="Helical" evidence="7">
    <location>
        <begin position="146"/>
        <end position="165"/>
    </location>
</feature>
<feature type="transmembrane region" description="Helical" evidence="7">
    <location>
        <begin position="86"/>
        <end position="109"/>
    </location>
</feature>
<feature type="transmembrane region" description="Helical" evidence="7">
    <location>
        <begin position="53"/>
        <end position="74"/>
    </location>
</feature>
<dbReference type="PROSITE" id="PS50850">
    <property type="entry name" value="MFS"/>
    <property type="match status" value="1"/>
</dbReference>
<dbReference type="RefSeq" id="WP_307296367.1">
    <property type="nucleotide sequence ID" value="NZ_JAUSXV010000001.1"/>
</dbReference>
<dbReference type="InterPro" id="IPR020846">
    <property type="entry name" value="MFS_dom"/>
</dbReference>
<evidence type="ECO:0000256" key="4">
    <source>
        <dbReference type="ARBA" id="ARBA00022692"/>
    </source>
</evidence>
<keyword evidence="3" id="KW-1003">Cell membrane</keyword>
<keyword evidence="4 7" id="KW-0812">Transmembrane</keyword>
<feature type="transmembrane region" description="Helical" evidence="7">
    <location>
        <begin position="344"/>
        <end position="362"/>
    </location>
</feature>
<proteinExistence type="predicted"/>